<reference evidence="1" key="1">
    <citation type="submission" date="2021-01" db="EMBL/GenBank/DDBJ databases">
        <authorList>
            <consortium name="Genoscope - CEA"/>
            <person name="William W."/>
        </authorList>
    </citation>
    <scope>NUCLEOTIDE SEQUENCE</scope>
</reference>
<dbReference type="Proteomes" id="UP001295469">
    <property type="component" value="Chromosome A09"/>
</dbReference>
<accession>A0A816NYV3</accession>
<proteinExistence type="predicted"/>
<name>A0A816NYV3_BRANA</name>
<dbReference type="AlphaFoldDB" id="A0A816NYV3"/>
<sequence length="69" mass="8302">MEREDRIFELWWPRVFLSNHATTSFRDKMSPDAPTIDDHSRKRRALMAMNKLDFIYIQSTAMSQLHRFG</sequence>
<protein>
    <submittedName>
        <fullName evidence="1">(rape) hypothetical protein</fullName>
    </submittedName>
</protein>
<organism evidence="1">
    <name type="scientific">Brassica napus</name>
    <name type="common">Rape</name>
    <dbReference type="NCBI Taxonomy" id="3708"/>
    <lineage>
        <taxon>Eukaryota</taxon>
        <taxon>Viridiplantae</taxon>
        <taxon>Streptophyta</taxon>
        <taxon>Embryophyta</taxon>
        <taxon>Tracheophyta</taxon>
        <taxon>Spermatophyta</taxon>
        <taxon>Magnoliopsida</taxon>
        <taxon>eudicotyledons</taxon>
        <taxon>Gunneridae</taxon>
        <taxon>Pentapetalae</taxon>
        <taxon>rosids</taxon>
        <taxon>malvids</taxon>
        <taxon>Brassicales</taxon>
        <taxon>Brassicaceae</taxon>
        <taxon>Brassiceae</taxon>
        <taxon>Brassica</taxon>
    </lineage>
</organism>
<dbReference type="EMBL" id="HG994363">
    <property type="protein sequence ID" value="CAF2041925.1"/>
    <property type="molecule type" value="Genomic_DNA"/>
</dbReference>
<gene>
    <name evidence="1" type="ORF">DARMORV10_A09P23400.1</name>
</gene>
<evidence type="ECO:0000313" key="1">
    <source>
        <dbReference type="EMBL" id="CAF2041925.1"/>
    </source>
</evidence>